<dbReference type="InterPro" id="IPR013246">
    <property type="entry name" value="SAGA_su_Sgf11"/>
</dbReference>
<comment type="function">
    <text evidence="10">Component of the transcription regulatory histone acetylation (HAT) complex SAGA, a multiprotein complex that activates transcription by remodeling chromatin and mediating histone acetylation and deubiquitination. Within the SAGA complex, participates in a subcomplex that specifically deubiquitinates histone H2B. The SAGA complex is recruited to specific gene promoters by activators, where it is required for transcription.</text>
</comment>
<dbReference type="GO" id="GO:0006325">
    <property type="term" value="P:chromatin organization"/>
    <property type="evidence" value="ECO:0007669"/>
    <property type="project" value="UniProtKB-KW"/>
</dbReference>
<dbReference type="PANTHER" id="PTHR46367">
    <property type="entry name" value="ATAXIN-7-LIKE PROTEIN 3"/>
    <property type="match status" value="1"/>
</dbReference>
<dbReference type="KEGG" id="goe:108864691"/>
<keyword evidence="3" id="KW-0863">Zinc-finger</keyword>
<evidence type="ECO:0000256" key="4">
    <source>
        <dbReference type="ARBA" id="ARBA00022833"/>
    </source>
</evidence>
<evidence type="ECO:0000256" key="6">
    <source>
        <dbReference type="ARBA" id="ARBA00023015"/>
    </source>
</evidence>
<keyword evidence="7 10" id="KW-0010">Activator</keyword>
<comment type="subcellular location">
    <subcellularLocation>
        <location evidence="1 10">Nucleus</location>
    </subcellularLocation>
</comment>
<feature type="compositionally biased region" description="Basic and acidic residues" evidence="11">
    <location>
        <begin position="170"/>
        <end position="179"/>
    </location>
</feature>
<gene>
    <name evidence="13" type="primary">LOC108864691</name>
</gene>
<dbReference type="GO" id="GO:0000124">
    <property type="term" value="C:SAGA complex"/>
    <property type="evidence" value="ECO:0007669"/>
    <property type="project" value="TreeGrafter"/>
</dbReference>
<feature type="region of interest" description="Disordered" evidence="11">
    <location>
        <begin position="127"/>
        <end position="238"/>
    </location>
</feature>
<evidence type="ECO:0000256" key="8">
    <source>
        <dbReference type="ARBA" id="ARBA00023163"/>
    </source>
</evidence>
<keyword evidence="6" id="KW-0805">Transcription regulation</keyword>
<dbReference type="GO" id="GO:0006357">
    <property type="term" value="P:regulation of transcription by RNA polymerase II"/>
    <property type="evidence" value="ECO:0007669"/>
    <property type="project" value="TreeGrafter"/>
</dbReference>
<keyword evidence="4" id="KW-0862">Zinc</keyword>
<keyword evidence="9" id="KW-0539">Nucleus</keyword>
<keyword evidence="12" id="KW-1185">Reference proteome</keyword>
<keyword evidence="2" id="KW-0479">Metal-binding</keyword>
<feature type="compositionally biased region" description="Basic residues" evidence="11">
    <location>
        <begin position="160"/>
        <end position="169"/>
    </location>
</feature>
<dbReference type="CTD" id="40035"/>
<name>A0AAJ7PAH6_9ACAR</name>
<feature type="compositionally biased region" description="Acidic residues" evidence="11">
    <location>
        <begin position="133"/>
        <end position="143"/>
    </location>
</feature>
<dbReference type="Gene3D" id="3.30.160.60">
    <property type="entry name" value="Classic Zinc Finger"/>
    <property type="match status" value="1"/>
</dbReference>
<dbReference type="AlphaFoldDB" id="A0AAJ7PAH6"/>
<comment type="similarity">
    <text evidence="10">Belongs to the SGF11 family.</text>
</comment>
<dbReference type="GO" id="GO:0071819">
    <property type="term" value="C:DUBm complex"/>
    <property type="evidence" value="ECO:0007669"/>
    <property type="project" value="TreeGrafter"/>
</dbReference>
<reference evidence="13" key="1">
    <citation type="submission" date="2025-08" db="UniProtKB">
        <authorList>
            <consortium name="RefSeq"/>
        </authorList>
    </citation>
    <scope>IDENTIFICATION</scope>
</reference>
<evidence type="ECO:0000256" key="3">
    <source>
        <dbReference type="ARBA" id="ARBA00022771"/>
    </source>
</evidence>
<proteinExistence type="inferred from homology"/>
<evidence type="ECO:0000313" key="13">
    <source>
        <dbReference type="RefSeq" id="XP_018496325.1"/>
    </source>
</evidence>
<feature type="compositionally biased region" description="Low complexity" evidence="11">
    <location>
        <begin position="180"/>
        <end position="201"/>
    </location>
</feature>
<evidence type="ECO:0000256" key="7">
    <source>
        <dbReference type="ARBA" id="ARBA00023159"/>
    </source>
</evidence>
<keyword evidence="8" id="KW-0804">Transcription</keyword>
<dbReference type="GO" id="GO:0008270">
    <property type="term" value="F:zinc ion binding"/>
    <property type="evidence" value="ECO:0007669"/>
    <property type="project" value="UniProtKB-KW"/>
</dbReference>
<sequence length="238" mass="27001">MPHQSVSSNGEIRSDEVLRIDDFVNEIYEDLLFWVTEGVCFELHHMSQNGILFAKEETHPYAPVDVINEPDLDIFGKQVKMYGNYETTCPCCQRTMGAVRLAPHLEKCMGMGRISSRVASRRIAITERSDEPATAEDEADDDWSWERRRKKKDRNSPGRSSRKKHRRPLKTQERKDKRTTAMMTPTTTTTVPVTTTTTAPPTKDEIIDVDSLEGNLGNLSYLDSNPDSSQATSSQMED</sequence>
<evidence type="ECO:0000313" key="12">
    <source>
        <dbReference type="Proteomes" id="UP000694867"/>
    </source>
</evidence>
<evidence type="ECO:0000256" key="5">
    <source>
        <dbReference type="ARBA" id="ARBA00022853"/>
    </source>
</evidence>
<dbReference type="Proteomes" id="UP000694867">
    <property type="component" value="Unplaced"/>
</dbReference>
<dbReference type="GO" id="GO:0003713">
    <property type="term" value="F:transcription coactivator activity"/>
    <property type="evidence" value="ECO:0007669"/>
    <property type="project" value="TreeGrafter"/>
</dbReference>
<feature type="compositionally biased region" description="Polar residues" evidence="11">
    <location>
        <begin position="217"/>
        <end position="238"/>
    </location>
</feature>
<evidence type="ECO:0000256" key="10">
    <source>
        <dbReference type="RuleBase" id="RU261113"/>
    </source>
</evidence>
<keyword evidence="5" id="KW-0156">Chromatin regulator</keyword>
<accession>A0AAJ7PAH6</accession>
<dbReference type="InterPro" id="IPR051078">
    <property type="entry name" value="SGF11"/>
</dbReference>
<organism evidence="12 13">
    <name type="scientific">Galendromus occidentalis</name>
    <name type="common">western predatory mite</name>
    <dbReference type="NCBI Taxonomy" id="34638"/>
    <lineage>
        <taxon>Eukaryota</taxon>
        <taxon>Metazoa</taxon>
        <taxon>Ecdysozoa</taxon>
        <taxon>Arthropoda</taxon>
        <taxon>Chelicerata</taxon>
        <taxon>Arachnida</taxon>
        <taxon>Acari</taxon>
        <taxon>Parasitiformes</taxon>
        <taxon>Mesostigmata</taxon>
        <taxon>Gamasina</taxon>
        <taxon>Phytoseioidea</taxon>
        <taxon>Phytoseiidae</taxon>
        <taxon>Typhlodrominae</taxon>
        <taxon>Galendromus</taxon>
    </lineage>
</organism>
<dbReference type="PANTHER" id="PTHR46367:SF1">
    <property type="entry name" value="ATAXIN-7-LIKE PROTEIN 3"/>
    <property type="match status" value="1"/>
</dbReference>
<evidence type="ECO:0000256" key="9">
    <source>
        <dbReference type="ARBA" id="ARBA00023242"/>
    </source>
</evidence>
<evidence type="ECO:0000256" key="2">
    <source>
        <dbReference type="ARBA" id="ARBA00022723"/>
    </source>
</evidence>
<comment type="subunit">
    <text evidence="10">Component of some SAGA transcription coactivator-HAT complexes.</text>
</comment>
<dbReference type="RefSeq" id="XP_018496325.1">
    <property type="nucleotide sequence ID" value="XM_018640809.1"/>
</dbReference>
<protein>
    <recommendedName>
        <fullName evidence="10">SAGA-associated factor 11</fullName>
    </recommendedName>
</protein>
<dbReference type="GeneID" id="108864691"/>
<dbReference type="Pfam" id="PF08209">
    <property type="entry name" value="Sgf11"/>
    <property type="match status" value="1"/>
</dbReference>
<evidence type="ECO:0000256" key="11">
    <source>
        <dbReference type="SAM" id="MobiDB-lite"/>
    </source>
</evidence>
<evidence type="ECO:0000256" key="1">
    <source>
        <dbReference type="ARBA" id="ARBA00004123"/>
    </source>
</evidence>